<dbReference type="SUPFAM" id="SSF54695">
    <property type="entry name" value="POZ domain"/>
    <property type="match status" value="1"/>
</dbReference>
<organism evidence="5 6">
    <name type="scientific">Araneus ventricosus</name>
    <name type="common">Orbweaver spider</name>
    <name type="synonym">Epeira ventricosa</name>
    <dbReference type="NCBI Taxonomy" id="182803"/>
    <lineage>
        <taxon>Eukaryota</taxon>
        <taxon>Metazoa</taxon>
        <taxon>Ecdysozoa</taxon>
        <taxon>Arthropoda</taxon>
        <taxon>Chelicerata</taxon>
        <taxon>Arachnida</taxon>
        <taxon>Araneae</taxon>
        <taxon>Araneomorphae</taxon>
        <taxon>Entelegynae</taxon>
        <taxon>Araneoidea</taxon>
        <taxon>Araneidae</taxon>
        <taxon>Araneus</taxon>
    </lineage>
</organism>
<dbReference type="EMBL" id="BGPR01002791">
    <property type="protein sequence ID" value="GBM78970.1"/>
    <property type="molecule type" value="Genomic_DNA"/>
</dbReference>
<feature type="transmembrane region" description="Helical" evidence="3">
    <location>
        <begin position="44"/>
        <end position="66"/>
    </location>
</feature>
<protein>
    <submittedName>
        <fullName evidence="5">Protein bric-a-brac 2</fullName>
    </submittedName>
</protein>
<dbReference type="PANTHER" id="PTHR23110:SF109">
    <property type="entry name" value="FI07618P-RELATED"/>
    <property type="match status" value="1"/>
</dbReference>
<dbReference type="OrthoDB" id="9978265at2759"/>
<dbReference type="GO" id="GO:0006357">
    <property type="term" value="P:regulation of transcription by RNA polymerase II"/>
    <property type="evidence" value="ECO:0007669"/>
    <property type="project" value="TreeGrafter"/>
</dbReference>
<evidence type="ECO:0000256" key="1">
    <source>
        <dbReference type="ARBA" id="ARBA00023242"/>
    </source>
</evidence>
<evidence type="ECO:0000313" key="5">
    <source>
        <dbReference type="EMBL" id="GBM78970.1"/>
    </source>
</evidence>
<evidence type="ECO:0000256" key="3">
    <source>
        <dbReference type="SAM" id="Phobius"/>
    </source>
</evidence>
<evidence type="ECO:0000313" key="6">
    <source>
        <dbReference type="Proteomes" id="UP000499080"/>
    </source>
</evidence>
<feature type="compositionally biased region" description="Low complexity" evidence="2">
    <location>
        <begin position="303"/>
        <end position="312"/>
    </location>
</feature>
<sequence>MCPTLPIFSEKRNEGKVVNEEGSSGLRQSLIDVYIRLSLSIKGISYRFFVLLVIFICATMSQQFCLKWNNHMNNMMDVFKNLLSTESMVDVTLACDGLSLKAHKMVLSACSPFFQSLFLENPCKHPIVILKDMKYTELKAIIEFMYHGEVNVAQEQLSALMKTAETLRVKGLAEMPNEKNSSSSAQEEPSHRSVPRTETPPPSKRRRGRVRKRSLSDSNRSDDSNDPKIKQPHSPDIEELSGDVTMDNTSGQFSNLQSQVPMQSLPSHSNSYQKSSSVVTQDPQIEEPASADESEFGVEPAKLLEQTLTTDDLQNRRSRTAMSSSMEMQRRPRSSTDHSSNLIPTSMSSDTSLSANQQPESPPDIKPELLELDPPMSPVAGPSHSTDNSMMMYMDQSSVSSHPGTSFQDNTALVPQDSQPQDCIVSFLMKLLEMYARFLAALSQIIRRSKFISFLTWYSGCIVFQFRRCFVQEYYWQ</sequence>
<feature type="compositionally biased region" description="Basic residues" evidence="2">
    <location>
        <begin position="203"/>
        <end position="213"/>
    </location>
</feature>
<dbReference type="SMART" id="SM00225">
    <property type="entry name" value="BTB"/>
    <property type="match status" value="1"/>
</dbReference>
<keyword evidence="6" id="KW-1185">Reference proteome</keyword>
<dbReference type="Pfam" id="PF00651">
    <property type="entry name" value="BTB"/>
    <property type="match status" value="1"/>
</dbReference>
<dbReference type="PANTHER" id="PTHR23110">
    <property type="entry name" value="BTB DOMAIN TRANSCRIPTION FACTOR"/>
    <property type="match status" value="1"/>
</dbReference>
<reference evidence="5 6" key="1">
    <citation type="journal article" date="2019" name="Sci. Rep.">
        <title>Orb-weaving spider Araneus ventricosus genome elucidates the spidroin gene catalogue.</title>
        <authorList>
            <person name="Kono N."/>
            <person name="Nakamura H."/>
            <person name="Ohtoshi R."/>
            <person name="Moran D.A.P."/>
            <person name="Shinohara A."/>
            <person name="Yoshida Y."/>
            <person name="Fujiwara M."/>
            <person name="Mori M."/>
            <person name="Tomita M."/>
            <person name="Arakawa K."/>
        </authorList>
    </citation>
    <scope>NUCLEOTIDE SEQUENCE [LARGE SCALE GENOMIC DNA]</scope>
</reference>
<keyword evidence="3" id="KW-0812">Transmembrane</keyword>
<feature type="compositionally biased region" description="Polar residues" evidence="2">
    <location>
        <begin position="246"/>
        <end position="283"/>
    </location>
</feature>
<comment type="caution">
    <text evidence="5">The sequence shown here is derived from an EMBL/GenBank/DDBJ whole genome shotgun (WGS) entry which is preliminary data.</text>
</comment>
<dbReference type="InterPro" id="IPR051095">
    <property type="entry name" value="Dros_DevTransReg"/>
</dbReference>
<feature type="compositionally biased region" description="Polar residues" evidence="2">
    <location>
        <begin position="337"/>
        <end position="359"/>
    </location>
</feature>
<feature type="compositionally biased region" description="Basic and acidic residues" evidence="2">
    <location>
        <begin position="219"/>
        <end position="236"/>
    </location>
</feature>
<dbReference type="AlphaFoldDB" id="A0A4Y2IMY6"/>
<dbReference type="Gene3D" id="3.30.710.10">
    <property type="entry name" value="Potassium Channel Kv1.1, Chain A"/>
    <property type="match status" value="1"/>
</dbReference>
<evidence type="ECO:0000259" key="4">
    <source>
        <dbReference type="PROSITE" id="PS50097"/>
    </source>
</evidence>
<feature type="region of interest" description="Disordered" evidence="2">
    <location>
        <begin position="174"/>
        <end position="385"/>
    </location>
</feature>
<name>A0A4Y2IMY6_ARAVE</name>
<dbReference type="GO" id="GO:0005634">
    <property type="term" value="C:nucleus"/>
    <property type="evidence" value="ECO:0007669"/>
    <property type="project" value="TreeGrafter"/>
</dbReference>
<keyword evidence="1" id="KW-0539">Nucleus</keyword>
<gene>
    <name evidence="5" type="primary">bab2_0</name>
    <name evidence="5" type="ORF">AVEN_27498_1</name>
</gene>
<dbReference type="InterPro" id="IPR011333">
    <property type="entry name" value="SKP1/BTB/POZ_sf"/>
</dbReference>
<keyword evidence="3" id="KW-0472">Membrane</keyword>
<dbReference type="PROSITE" id="PS50097">
    <property type="entry name" value="BTB"/>
    <property type="match status" value="1"/>
</dbReference>
<feature type="domain" description="BTB" evidence="4">
    <location>
        <begin position="89"/>
        <end position="154"/>
    </location>
</feature>
<proteinExistence type="predicted"/>
<dbReference type="CDD" id="cd18315">
    <property type="entry name" value="BTB_POZ_BAB-like"/>
    <property type="match status" value="1"/>
</dbReference>
<feature type="compositionally biased region" description="Polar residues" evidence="2">
    <location>
        <begin position="178"/>
        <end position="187"/>
    </location>
</feature>
<keyword evidence="3" id="KW-1133">Transmembrane helix</keyword>
<evidence type="ECO:0000256" key="2">
    <source>
        <dbReference type="SAM" id="MobiDB-lite"/>
    </source>
</evidence>
<dbReference type="InterPro" id="IPR000210">
    <property type="entry name" value="BTB/POZ_dom"/>
</dbReference>
<dbReference type="Proteomes" id="UP000499080">
    <property type="component" value="Unassembled WGS sequence"/>
</dbReference>
<accession>A0A4Y2IMY6</accession>